<evidence type="ECO:0000256" key="1">
    <source>
        <dbReference type="ARBA" id="ARBA00022694"/>
    </source>
</evidence>
<gene>
    <name evidence="2" type="primary">tmcAL</name>
    <name evidence="3" type="ORF">B5E75_12460</name>
</gene>
<evidence type="ECO:0000256" key="2">
    <source>
        <dbReference type="HAMAP-Rule" id="MF_01539"/>
    </source>
</evidence>
<keyword evidence="2" id="KW-0436">Ligase</keyword>
<keyword evidence="2" id="KW-0547">Nucleotide-binding</keyword>
<dbReference type="PANTHER" id="PTHR37825:SF1">
    <property type="entry name" value="TRNA(MET) CYTIDINE ACETATE LIGASE"/>
    <property type="match status" value="1"/>
</dbReference>
<dbReference type="GO" id="GO:0005524">
    <property type="term" value="F:ATP binding"/>
    <property type="evidence" value="ECO:0007669"/>
    <property type="project" value="UniProtKB-KW"/>
</dbReference>
<evidence type="ECO:0000313" key="4">
    <source>
        <dbReference type="Proteomes" id="UP000195305"/>
    </source>
</evidence>
<comment type="caution">
    <text evidence="2">Lacks conserved residue(s) required for the propagation of feature annotation.</text>
</comment>
<keyword evidence="2" id="KW-0067">ATP-binding</keyword>
<comment type="subcellular location">
    <subcellularLocation>
        <location evidence="2">Cytoplasm</location>
    </subcellularLocation>
</comment>
<comment type="function">
    <text evidence="2">Catalyzes the formation of N(4)-acetylcytidine (ac(4)C) at the wobble position of elongator tRNA(Met), using acetate and ATP as substrates. First activates an acetate ion to form acetyladenylate (Ac-AMP) and then transfers the acetyl group to tRNA to form ac(4)C34.</text>
</comment>
<comment type="similarity">
    <text evidence="2">Belongs to the TmcAL family.</text>
</comment>
<sequence>MKILGLIVEYNPFHNGHIYHIQKAQSLDQFDYTIAVMSSSFVQRGEPAIIDKWKRSQIAIEYGVDLVIELPFVYACQSADYFAKGAIELLAKIGVTDICFGSENGDISTFINIAQTLFENQESYDSYVQQAMKKGLRYADACNQALQNIMHQEIKTPNDLLGLSYVKEIIAHHYPITPHCFLRTNTYHGLDLKHIASASAIRHAIKNHLDFAHTLPHFELYQNDLYFMEDFFPYLRYQILTTPPYELKQYHMVDEGLEHLLYKSIHHCQSMNELIDSLSSKRYTRPRISRMFIHILMKNTKEDIQEAMHLDYLRILAMNERGRKYLSLIKKTCPYTLVTNFSKHRHPALDMELKATRLLSLLSSSPQDFIQKEFSHIPLIQTFDL</sequence>
<comment type="catalytic activity">
    <reaction evidence="2">
        <text>cytidine(34) in elongator tRNA(Met) + acetate + ATP = N(4)-acetylcytidine(34) in elongator tRNA(Met) + AMP + diphosphate</text>
        <dbReference type="Rhea" id="RHEA:58144"/>
        <dbReference type="Rhea" id="RHEA-COMP:10693"/>
        <dbReference type="Rhea" id="RHEA-COMP:10694"/>
        <dbReference type="ChEBI" id="CHEBI:30089"/>
        <dbReference type="ChEBI" id="CHEBI:30616"/>
        <dbReference type="ChEBI" id="CHEBI:33019"/>
        <dbReference type="ChEBI" id="CHEBI:74900"/>
        <dbReference type="ChEBI" id="CHEBI:82748"/>
        <dbReference type="ChEBI" id="CHEBI:456215"/>
    </reaction>
</comment>
<dbReference type="GO" id="GO:0016879">
    <property type="term" value="F:ligase activity, forming carbon-nitrogen bonds"/>
    <property type="evidence" value="ECO:0007669"/>
    <property type="project" value="UniProtKB-UniRule"/>
</dbReference>
<keyword evidence="2" id="KW-0694">RNA-binding</keyword>
<protein>
    <recommendedName>
        <fullName evidence="2">tRNA(Met) cytidine acetate ligase</fullName>
        <ecNumber evidence="2">6.3.4.-</ecNumber>
    </recommendedName>
</protein>
<dbReference type="Pfam" id="PF05636">
    <property type="entry name" value="HIGH_NTase1"/>
    <property type="match status" value="1"/>
</dbReference>
<dbReference type="RefSeq" id="WP_087359730.1">
    <property type="nucleotide sequence ID" value="NZ_NFLJ01000044.1"/>
</dbReference>
<dbReference type="GO" id="GO:0006400">
    <property type="term" value="P:tRNA modification"/>
    <property type="evidence" value="ECO:0007669"/>
    <property type="project" value="UniProtKB-UniRule"/>
</dbReference>
<dbReference type="GO" id="GO:0005737">
    <property type="term" value="C:cytoplasm"/>
    <property type="evidence" value="ECO:0007669"/>
    <property type="project" value="UniProtKB-SubCell"/>
</dbReference>
<dbReference type="SUPFAM" id="SSF52374">
    <property type="entry name" value="Nucleotidylyl transferase"/>
    <property type="match status" value="1"/>
</dbReference>
<feature type="binding site" evidence="2">
    <location>
        <position position="183"/>
    </location>
    <ligand>
        <name>ATP</name>
        <dbReference type="ChEBI" id="CHEBI:30616"/>
    </ligand>
</feature>
<dbReference type="EMBL" id="NFLJ01000044">
    <property type="protein sequence ID" value="OUQ32322.1"/>
    <property type="molecule type" value="Genomic_DNA"/>
</dbReference>
<dbReference type="EC" id="6.3.4.-" evidence="2"/>
<dbReference type="InterPro" id="IPR008513">
    <property type="entry name" value="tRNA(Met)_cyd_acetate_ligase"/>
</dbReference>
<organism evidence="3 4">
    <name type="scientific">Massilimicrobiota timonensis</name>
    <dbReference type="NCBI Taxonomy" id="1776392"/>
    <lineage>
        <taxon>Bacteria</taxon>
        <taxon>Bacillati</taxon>
        <taxon>Bacillota</taxon>
        <taxon>Erysipelotrichia</taxon>
        <taxon>Erysipelotrichales</taxon>
        <taxon>Erysipelotrichaceae</taxon>
        <taxon>Massilimicrobiota</taxon>
    </lineage>
</organism>
<proteinExistence type="inferred from homology"/>
<dbReference type="Gene3D" id="3.40.50.620">
    <property type="entry name" value="HUPs"/>
    <property type="match status" value="1"/>
</dbReference>
<dbReference type="Proteomes" id="UP000195305">
    <property type="component" value="Unassembled WGS sequence"/>
</dbReference>
<reference evidence="3 4" key="1">
    <citation type="journal article" date="2018" name="BMC Genomics">
        <title>Whole genome sequencing and function prediction of 133 gut anaerobes isolated from chicken caecum in pure cultures.</title>
        <authorList>
            <person name="Medvecky M."/>
            <person name="Cejkova D."/>
            <person name="Polansky O."/>
            <person name="Karasova D."/>
            <person name="Kubasova T."/>
            <person name="Cizek A."/>
            <person name="Rychlik I."/>
        </authorList>
    </citation>
    <scope>NUCLEOTIDE SEQUENCE [LARGE SCALE GENOMIC DNA]</scope>
    <source>
        <strain evidence="3 4">An13</strain>
    </source>
</reference>
<feature type="binding site" evidence="2">
    <location>
        <position position="101"/>
    </location>
    <ligand>
        <name>ATP</name>
        <dbReference type="ChEBI" id="CHEBI:30616"/>
    </ligand>
</feature>
<keyword evidence="4" id="KW-1185">Reference proteome</keyword>
<evidence type="ECO:0000313" key="3">
    <source>
        <dbReference type="EMBL" id="OUQ32322.1"/>
    </source>
</evidence>
<keyword evidence="1 2" id="KW-0819">tRNA processing</keyword>
<dbReference type="AlphaFoldDB" id="A0A1Y4STQ4"/>
<feature type="binding site" evidence="2">
    <location>
        <begin position="7"/>
        <end position="20"/>
    </location>
    <ligand>
        <name>ATP</name>
        <dbReference type="ChEBI" id="CHEBI:30616"/>
    </ligand>
</feature>
<name>A0A1Y4STQ4_9FIRM</name>
<dbReference type="NCBIfam" id="NF010192">
    <property type="entry name" value="PRK13671.1"/>
    <property type="match status" value="1"/>
</dbReference>
<dbReference type="InterPro" id="IPR014729">
    <property type="entry name" value="Rossmann-like_a/b/a_fold"/>
</dbReference>
<dbReference type="PANTHER" id="PTHR37825">
    <property type="entry name" value="TRNA(MET) CYTIDINE ACETATE LIGASE"/>
    <property type="match status" value="1"/>
</dbReference>
<keyword evidence="2" id="KW-0963">Cytoplasm</keyword>
<dbReference type="OrthoDB" id="9769796at2"/>
<keyword evidence="2" id="KW-0820">tRNA-binding</keyword>
<feature type="binding site" evidence="2">
    <location>
        <position position="158"/>
    </location>
    <ligand>
        <name>ATP</name>
        <dbReference type="ChEBI" id="CHEBI:30616"/>
    </ligand>
</feature>
<dbReference type="HAMAP" id="MF_01539">
    <property type="entry name" value="TmcAL"/>
    <property type="match status" value="1"/>
</dbReference>
<comment type="caution">
    <text evidence="3">The sequence shown here is derived from an EMBL/GenBank/DDBJ whole genome shotgun (WGS) entry which is preliminary data.</text>
</comment>
<dbReference type="NCBIfam" id="NF010191">
    <property type="entry name" value="PRK13670.1"/>
    <property type="match status" value="1"/>
</dbReference>
<dbReference type="GO" id="GO:0000049">
    <property type="term" value="F:tRNA binding"/>
    <property type="evidence" value="ECO:0007669"/>
    <property type="project" value="UniProtKB-KW"/>
</dbReference>
<accession>A0A1Y4STQ4</accession>